<reference evidence="1 2" key="1">
    <citation type="submission" date="2020-09" db="EMBL/GenBank/DDBJ databases">
        <title>De no assembly of potato wild relative species, Solanum commersonii.</title>
        <authorList>
            <person name="Cho K."/>
        </authorList>
    </citation>
    <scope>NUCLEOTIDE SEQUENCE [LARGE SCALE GENOMIC DNA]</scope>
    <source>
        <strain evidence="1">LZ3.2</strain>
        <tissue evidence="1">Leaf</tissue>
    </source>
</reference>
<evidence type="ECO:0000313" key="1">
    <source>
        <dbReference type="EMBL" id="KAG5632167.1"/>
    </source>
</evidence>
<accession>A0A9J6B6X2</accession>
<gene>
    <name evidence="1" type="ORF">H5410_003884</name>
</gene>
<name>A0A9J6B6X2_SOLCO</name>
<keyword evidence="2" id="KW-1185">Reference proteome</keyword>
<comment type="caution">
    <text evidence="1">The sequence shown here is derived from an EMBL/GenBank/DDBJ whole genome shotgun (WGS) entry which is preliminary data.</text>
</comment>
<dbReference type="Proteomes" id="UP000824120">
    <property type="component" value="Chromosome 1"/>
</dbReference>
<dbReference type="AlphaFoldDB" id="A0A9J6B6X2"/>
<protein>
    <submittedName>
        <fullName evidence="1">Uncharacterized protein</fullName>
    </submittedName>
</protein>
<evidence type="ECO:0000313" key="2">
    <source>
        <dbReference type="Proteomes" id="UP000824120"/>
    </source>
</evidence>
<proteinExistence type="predicted"/>
<organism evidence="1 2">
    <name type="scientific">Solanum commersonii</name>
    <name type="common">Commerson's wild potato</name>
    <name type="synonym">Commerson's nightshade</name>
    <dbReference type="NCBI Taxonomy" id="4109"/>
    <lineage>
        <taxon>Eukaryota</taxon>
        <taxon>Viridiplantae</taxon>
        <taxon>Streptophyta</taxon>
        <taxon>Embryophyta</taxon>
        <taxon>Tracheophyta</taxon>
        <taxon>Spermatophyta</taxon>
        <taxon>Magnoliopsida</taxon>
        <taxon>eudicotyledons</taxon>
        <taxon>Gunneridae</taxon>
        <taxon>Pentapetalae</taxon>
        <taxon>asterids</taxon>
        <taxon>lamiids</taxon>
        <taxon>Solanales</taxon>
        <taxon>Solanaceae</taxon>
        <taxon>Solanoideae</taxon>
        <taxon>Solaneae</taxon>
        <taxon>Solanum</taxon>
    </lineage>
</organism>
<sequence>MKLDFIWAPYVSNLTDLAMGFEVKKIPSDLINAEVGIISFTLVTQLLLAGNAKAYILDVEYR</sequence>
<dbReference type="EMBL" id="JACXVP010000001">
    <property type="protein sequence ID" value="KAG5632167.1"/>
    <property type="molecule type" value="Genomic_DNA"/>
</dbReference>